<organism evidence="1">
    <name type="scientific">marine sediment metagenome</name>
    <dbReference type="NCBI Taxonomy" id="412755"/>
    <lineage>
        <taxon>unclassified sequences</taxon>
        <taxon>metagenomes</taxon>
        <taxon>ecological metagenomes</taxon>
    </lineage>
</organism>
<protein>
    <submittedName>
        <fullName evidence="1">Uncharacterized protein</fullName>
    </submittedName>
</protein>
<evidence type="ECO:0000313" key="1">
    <source>
        <dbReference type="EMBL" id="GAI44780.1"/>
    </source>
</evidence>
<dbReference type="EMBL" id="BARV01029445">
    <property type="protein sequence ID" value="GAI44780.1"/>
    <property type="molecule type" value="Genomic_DNA"/>
</dbReference>
<proteinExistence type="predicted"/>
<comment type="caution">
    <text evidence="1">The sequence shown here is derived from an EMBL/GenBank/DDBJ whole genome shotgun (WGS) entry which is preliminary data.</text>
</comment>
<accession>X1Q117</accession>
<gene>
    <name evidence="1" type="ORF">S06H3_46950</name>
</gene>
<reference evidence="1" key="1">
    <citation type="journal article" date="2014" name="Front. Microbiol.">
        <title>High frequency of phylogenetically diverse reductive dehalogenase-homologous genes in deep subseafloor sedimentary metagenomes.</title>
        <authorList>
            <person name="Kawai M."/>
            <person name="Futagami T."/>
            <person name="Toyoda A."/>
            <person name="Takaki Y."/>
            <person name="Nishi S."/>
            <person name="Hori S."/>
            <person name="Arai W."/>
            <person name="Tsubouchi T."/>
            <person name="Morono Y."/>
            <person name="Uchiyama I."/>
            <person name="Ito T."/>
            <person name="Fujiyama A."/>
            <person name="Inagaki F."/>
            <person name="Takami H."/>
        </authorList>
    </citation>
    <scope>NUCLEOTIDE SEQUENCE</scope>
    <source>
        <strain evidence="1">Expedition CK06-06</strain>
    </source>
</reference>
<name>X1Q117_9ZZZZ</name>
<feature type="non-terminal residue" evidence="1">
    <location>
        <position position="202"/>
    </location>
</feature>
<dbReference type="AlphaFoldDB" id="X1Q117"/>
<sequence length="202" mass="21149">MAWKGYTPGSAEALMAAATYQPGIMIQEPGYPEPEAVSGLVPTPAEMVGMAMAVIAGQEEPTAVPTAYPTPTAAPVVTNGVVTTLPPVLNGEVGIMGAEEEVYGPVAVPTAFPVIAGIATMSLGIFKGLLARYGPTIVKMLIGATAFTAFMKLLGIGASDATEVPIKPGEKKRKRYSIGANPRVGTLRKVSRHCMRMLKRHR</sequence>